<evidence type="ECO:0000256" key="8">
    <source>
        <dbReference type="ARBA" id="ARBA00023033"/>
    </source>
</evidence>
<dbReference type="KEGG" id="cbae:COR50_02805"/>
<accession>A0A291QQM1</accession>
<evidence type="ECO:0000256" key="3">
    <source>
        <dbReference type="ARBA" id="ARBA00022575"/>
    </source>
</evidence>
<sequence>MKQDLTKLLPIQFPIIQAPMLGVTSPGMVAAVSNEGGLGSLPIGGLSPDAARTLIKATKQLTRKPFAVNLFAHEISSVPRDILQKMWSFLVEFAKSKGYQLDSPSLPEFKFYNHRHQVDMLLEEDIKHVSFTFGNLDNESIKKLHAAGVSLMGTATCLQEAQILESSGIDFIIAQGIEAGGHRGSFLDGELPRIGLFSLLSNILQKCKIPVIAAGGIHHSQSIRAAMELGASGVQIGTPFINSVESQAIPSYKKRLEEATGTDTKLTCAFSGRWARGIINEFMQEVELSGLDIPPYPYQNTLTASLRKMAQAKDDHTMTNLWSGQSLPLQETRSCKDIFLRLLY</sequence>
<keyword evidence="12" id="KW-0223">Dioxygenase</keyword>
<evidence type="ECO:0000256" key="4">
    <source>
        <dbReference type="ARBA" id="ARBA00022630"/>
    </source>
</evidence>
<organism evidence="12 13">
    <name type="scientific">Chitinophaga caeni</name>
    <dbReference type="NCBI Taxonomy" id="2029983"/>
    <lineage>
        <taxon>Bacteria</taxon>
        <taxon>Pseudomonadati</taxon>
        <taxon>Bacteroidota</taxon>
        <taxon>Chitinophagia</taxon>
        <taxon>Chitinophagales</taxon>
        <taxon>Chitinophagaceae</taxon>
        <taxon>Chitinophaga</taxon>
    </lineage>
</organism>
<dbReference type="OrthoDB" id="9778912at2"/>
<protein>
    <recommendedName>
        <fullName evidence="11">Nitronate monooxygenase</fullName>
    </recommendedName>
    <alternativeName>
        <fullName evidence="9">Propionate 3-nitronate monooxygenase</fullName>
    </alternativeName>
</protein>
<evidence type="ECO:0000313" key="12">
    <source>
        <dbReference type="EMBL" id="ATL46182.1"/>
    </source>
</evidence>
<gene>
    <name evidence="12" type="ORF">COR50_02805</name>
</gene>
<evidence type="ECO:0000256" key="6">
    <source>
        <dbReference type="ARBA" id="ARBA00022741"/>
    </source>
</evidence>
<dbReference type="AlphaFoldDB" id="A0A291QQM1"/>
<dbReference type="EMBL" id="CP023777">
    <property type="protein sequence ID" value="ATL46182.1"/>
    <property type="molecule type" value="Genomic_DNA"/>
</dbReference>
<evidence type="ECO:0000313" key="13">
    <source>
        <dbReference type="Proteomes" id="UP000220133"/>
    </source>
</evidence>
<comment type="similarity">
    <text evidence="2">Belongs to the nitronate monooxygenase family. NMO class I subfamily.</text>
</comment>
<keyword evidence="6" id="KW-0547">Nucleotide-binding</keyword>
<evidence type="ECO:0000256" key="11">
    <source>
        <dbReference type="ARBA" id="ARBA00067136"/>
    </source>
</evidence>
<dbReference type="GO" id="GO:0000166">
    <property type="term" value="F:nucleotide binding"/>
    <property type="evidence" value="ECO:0007669"/>
    <property type="project" value="UniProtKB-KW"/>
</dbReference>
<keyword evidence="3" id="KW-0216">Detoxification</keyword>
<dbReference type="Gene3D" id="3.20.20.70">
    <property type="entry name" value="Aldolase class I"/>
    <property type="match status" value="1"/>
</dbReference>
<dbReference type="Pfam" id="PF03060">
    <property type="entry name" value="NMO"/>
    <property type="match status" value="1"/>
</dbReference>
<evidence type="ECO:0000256" key="5">
    <source>
        <dbReference type="ARBA" id="ARBA00022643"/>
    </source>
</evidence>
<dbReference type="SUPFAM" id="SSF51412">
    <property type="entry name" value="Inosine monophosphate dehydrogenase (IMPDH)"/>
    <property type="match status" value="1"/>
</dbReference>
<comment type="catalytic activity">
    <reaction evidence="10">
        <text>3 propionate 3-nitronate + 3 O2 + H2O = 3 3-oxopropanoate + 2 nitrate + nitrite + H2O2 + 3 H(+)</text>
        <dbReference type="Rhea" id="RHEA:57332"/>
        <dbReference type="ChEBI" id="CHEBI:15377"/>
        <dbReference type="ChEBI" id="CHEBI:15378"/>
        <dbReference type="ChEBI" id="CHEBI:15379"/>
        <dbReference type="ChEBI" id="CHEBI:16240"/>
        <dbReference type="ChEBI" id="CHEBI:16301"/>
        <dbReference type="ChEBI" id="CHEBI:17632"/>
        <dbReference type="ChEBI" id="CHEBI:33190"/>
        <dbReference type="ChEBI" id="CHEBI:136067"/>
    </reaction>
</comment>
<dbReference type="GO" id="GO:0018580">
    <property type="term" value="F:nitronate monooxygenase activity"/>
    <property type="evidence" value="ECO:0007669"/>
    <property type="project" value="InterPro"/>
</dbReference>
<dbReference type="FunFam" id="3.20.20.70:FF:000154">
    <property type="entry name" value="Probable nitronate monooxygenase"/>
    <property type="match status" value="1"/>
</dbReference>
<evidence type="ECO:0000256" key="10">
    <source>
        <dbReference type="ARBA" id="ARBA00049401"/>
    </source>
</evidence>
<dbReference type="PANTHER" id="PTHR42747">
    <property type="entry name" value="NITRONATE MONOOXYGENASE-RELATED"/>
    <property type="match status" value="1"/>
</dbReference>
<keyword evidence="4" id="KW-0285">Flavoprotein</keyword>
<dbReference type="Proteomes" id="UP000220133">
    <property type="component" value="Chromosome"/>
</dbReference>
<evidence type="ECO:0000256" key="7">
    <source>
        <dbReference type="ARBA" id="ARBA00023002"/>
    </source>
</evidence>
<dbReference type="InterPro" id="IPR013785">
    <property type="entry name" value="Aldolase_TIM"/>
</dbReference>
<dbReference type="PANTHER" id="PTHR42747:SF3">
    <property type="entry name" value="NITRONATE MONOOXYGENASE-RELATED"/>
    <property type="match status" value="1"/>
</dbReference>
<comment type="cofactor">
    <cofactor evidence="1">
        <name>FMN</name>
        <dbReference type="ChEBI" id="CHEBI:58210"/>
    </cofactor>
</comment>
<dbReference type="RefSeq" id="WP_098192571.1">
    <property type="nucleotide sequence ID" value="NZ_CP023777.1"/>
</dbReference>
<name>A0A291QQM1_9BACT</name>
<dbReference type="GO" id="GO:0009636">
    <property type="term" value="P:response to toxic substance"/>
    <property type="evidence" value="ECO:0007669"/>
    <property type="project" value="UniProtKB-KW"/>
</dbReference>
<keyword evidence="8" id="KW-0503">Monooxygenase</keyword>
<evidence type="ECO:0000256" key="9">
    <source>
        <dbReference type="ARBA" id="ARBA00031155"/>
    </source>
</evidence>
<dbReference type="InterPro" id="IPR004136">
    <property type="entry name" value="NMO"/>
</dbReference>
<evidence type="ECO:0000256" key="2">
    <source>
        <dbReference type="ARBA" id="ARBA00009881"/>
    </source>
</evidence>
<dbReference type="GO" id="GO:0051213">
    <property type="term" value="F:dioxygenase activity"/>
    <property type="evidence" value="ECO:0007669"/>
    <property type="project" value="UniProtKB-KW"/>
</dbReference>
<reference evidence="12 13" key="1">
    <citation type="submission" date="2017-10" db="EMBL/GenBank/DDBJ databases">
        <title>Paenichitinophaga pekingensis gen. nov., sp. nov., isolated from activated sludge.</title>
        <authorList>
            <person name="Jin D."/>
            <person name="Kong X."/>
            <person name="Deng Y."/>
            <person name="Bai Z."/>
        </authorList>
    </citation>
    <scope>NUCLEOTIDE SEQUENCE [LARGE SCALE GENOMIC DNA]</scope>
    <source>
        <strain evidence="12 13">13</strain>
    </source>
</reference>
<dbReference type="CDD" id="cd04730">
    <property type="entry name" value="NPD_like"/>
    <property type="match status" value="1"/>
</dbReference>
<evidence type="ECO:0000256" key="1">
    <source>
        <dbReference type="ARBA" id="ARBA00001917"/>
    </source>
</evidence>
<keyword evidence="5" id="KW-0288">FMN</keyword>
<keyword evidence="13" id="KW-1185">Reference proteome</keyword>
<keyword evidence="7" id="KW-0560">Oxidoreductase</keyword>
<proteinExistence type="inferred from homology"/>